<dbReference type="Pfam" id="PF00672">
    <property type="entry name" value="HAMP"/>
    <property type="match status" value="1"/>
</dbReference>
<keyword evidence="1" id="KW-1133">Transmembrane helix</keyword>
<reference evidence="3" key="1">
    <citation type="submission" date="2020-01" db="EMBL/GenBank/DDBJ databases">
        <authorList>
            <person name="Richard D."/>
        </authorList>
    </citation>
    <scope>NUCLEOTIDE SEQUENCE</scope>
    <source>
        <strain evidence="3">JP541</strain>
    </source>
</reference>
<feature type="transmembrane region" description="Helical" evidence="1">
    <location>
        <begin position="20"/>
        <end position="41"/>
    </location>
</feature>
<dbReference type="GO" id="GO:0016020">
    <property type="term" value="C:membrane"/>
    <property type="evidence" value="ECO:0007669"/>
    <property type="project" value="InterPro"/>
</dbReference>
<evidence type="ECO:0000313" key="4">
    <source>
        <dbReference type="Proteomes" id="UP000653002"/>
    </source>
</evidence>
<dbReference type="SUPFAM" id="SSF158472">
    <property type="entry name" value="HAMP domain-like"/>
    <property type="match status" value="1"/>
</dbReference>
<dbReference type="EMBL" id="JAABFR010001345">
    <property type="protein sequence ID" value="MBD4337808.1"/>
    <property type="molecule type" value="Genomic_DNA"/>
</dbReference>
<evidence type="ECO:0000259" key="2">
    <source>
        <dbReference type="PROSITE" id="PS50885"/>
    </source>
</evidence>
<dbReference type="GO" id="GO:0007165">
    <property type="term" value="P:signal transduction"/>
    <property type="evidence" value="ECO:0007669"/>
    <property type="project" value="InterPro"/>
</dbReference>
<keyword evidence="1" id="KW-0812">Transmembrane</keyword>
<feature type="domain" description="HAMP" evidence="2">
    <location>
        <begin position="39"/>
        <end position="84"/>
    </location>
</feature>
<dbReference type="InterPro" id="IPR003660">
    <property type="entry name" value="HAMP_dom"/>
</dbReference>
<keyword evidence="1" id="KW-0472">Membrane</keyword>
<organism evidence="3 4">
    <name type="scientific">Xanthomonas citri pv. citri</name>
    <dbReference type="NCBI Taxonomy" id="611301"/>
    <lineage>
        <taxon>Bacteria</taxon>
        <taxon>Pseudomonadati</taxon>
        <taxon>Pseudomonadota</taxon>
        <taxon>Gammaproteobacteria</taxon>
        <taxon>Lysobacterales</taxon>
        <taxon>Lysobacteraceae</taxon>
        <taxon>Xanthomonas</taxon>
    </lineage>
</organism>
<dbReference type="AlphaFoldDB" id="A0A8I0HCF5"/>
<sequence length="85" mass="9487">LSASMQGHLDLETGLRWLSVITALVAVVLAFVVSGFVASFITRPVTEVTTRAQELARGNYEIRFRKDYFCAEIRELSDALDHARS</sequence>
<evidence type="ECO:0000256" key="1">
    <source>
        <dbReference type="SAM" id="Phobius"/>
    </source>
</evidence>
<evidence type="ECO:0000313" key="3">
    <source>
        <dbReference type="EMBL" id="MBD4337808.1"/>
    </source>
</evidence>
<protein>
    <submittedName>
        <fullName evidence="3">HAMP domain-containing protein</fullName>
    </submittedName>
</protein>
<name>A0A8I0HCF5_XANCI</name>
<comment type="caution">
    <text evidence="3">The sequence shown here is derived from an EMBL/GenBank/DDBJ whole genome shotgun (WGS) entry which is preliminary data.</text>
</comment>
<dbReference type="CDD" id="cd06225">
    <property type="entry name" value="HAMP"/>
    <property type="match status" value="1"/>
</dbReference>
<feature type="non-terminal residue" evidence="3">
    <location>
        <position position="85"/>
    </location>
</feature>
<dbReference type="PROSITE" id="PS50885">
    <property type="entry name" value="HAMP"/>
    <property type="match status" value="1"/>
</dbReference>
<gene>
    <name evidence="3" type="ORF">GUH15_17460</name>
</gene>
<dbReference type="Gene3D" id="6.10.340.10">
    <property type="match status" value="1"/>
</dbReference>
<dbReference type="Proteomes" id="UP000653002">
    <property type="component" value="Unassembled WGS sequence"/>
</dbReference>
<accession>A0A8I0HCF5</accession>
<feature type="non-terminal residue" evidence="3">
    <location>
        <position position="1"/>
    </location>
</feature>
<proteinExistence type="predicted"/>